<feature type="compositionally biased region" description="Polar residues" evidence="7">
    <location>
        <begin position="439"/>
        <end position="459"/>
    </location>
</feature>
<dbReference type="HOGENOM" id="CLU_001357_8_2_1"/>
<proteinExistence type="predicted"/>
<evidence type="ECO:0000256" key="5">
    <source>
        <dbReference type="ARBA" id="ARBA00023038"/>
    </source>
</evidence>
<dbReference type="GO" id="GO:0003779">
    <property type="term" value="F:actin binding"/>
    <property type="evidence" value="ECO:0007669"/>
    <property type="project" value="TreeGrafter"/>
</dbReference>
<dbReference type="FunFam" id="2.30.42.10:FF:000055">
    <property type="entry name" value="PDZ and LIM domain protein 3"/>
    <property type="match status" value="1"/>
</dbReference>
<dbReference type="GO" id="GO:0051371">
    <property type="term" value="F:muscle alpha-actinin binding"/>
    <property type="evidence" value="ECO:0007669"/>
    <property type="project" value="TreeGrafter"/>
</dbReference>
<dbReference type="CDD" id="cd09461">
    <property type="entry name" value="LIM3_Enigma_like_1"/>
    <property type="match status" value="1"/>
</dbReference>
<dbReference type="GO" id="GO:0005912">
    <property type="term" value="C:adherens junction"/>
    <property type="evidence" value="ECO:0007669"/>
    <property type="project" value="TreeGrafter"/>
</dbReference>
<protein>
    <recommendedName>
        <fullName evidence="12">PDZ and LIM domain protein Zasp</fullName>
    </recommendedName>
</protein>
<dbReference type="SMART" id="SM00132">
    <property type="entry name" value="LIM"/>
    <property type="match status" value="3"/>
</dbReference>
<dbReference type="SMART" id="SM00228">
    <property type="entry name" value="PDZ"/>
    <property type="match status" value="1"/>
</dbReference>
<dbReference type="InterPro" id="IPR006643">
    <property type="entry name" value="Zasp-like_motif"/>
</dbReference>
<dbReference type="SUPFAM" id="SSF50156">
    <property type="entry name" value="PDZ domain-like"/>
    <property type="match status" value="1"/>
</dbReference>
<feature type="region of interest" description="Disordered" evidence="7">
    <location>
        <begin position="253"/>
        <end position="288"/>
    </location>
</feature>
<evidence type="ECO:0000259" key="8">
    <source>
        <dbReference type="PROSITE" id="PS50023"/>
    </source>
</evidence>
<feature type="domain" description="LIM zinc-binding" evidence="8">
    <location>
        <begin position="544"/>
        <end position="603"/>
    </location>
</feature>
<dbReference type="Pfam" id="PF15936">
    <property type="entry name" value="DUF4749"/>
    <property type="match status" value="1"/>
</dbReference>
<dbReference type="OrthoDB" id="5911912at2759"/>
<reference evidence="10" key="2">
    <citation type="submission" date="2015-06" db="UniProtKB">
        <authorList>
            <consortium name="EnsemblMetazoa"/>
        </authorList>
    </citation>
    <scope>IDENTIFICATION</scope>
</reference>
<name>T1JX34_TETUR</name>
<dbReference type="InterPro" id="IPR031847">
    <property type="entry name" value="PDLI1-4/Zasp-like_mid"/>
</dbReference>
<evidence type="ECO:0000256" key="1">
    <source>
        <dbReference type="ARBA" id="ARBA00004496"/>
    </source>
</evidence>
<feature type="region of interest" description="Disordered" evidence="7">
    <location>
        <begin position="323"/>
        <end position="390"/>
    </location>
</feature>
<dbReference type="Gene3D" id="2.30.42.10">
    <property type="match status" value="1"/>
</dbReference>
<dbReference type="GO" id="GO:0030018">
    <property type="term" value="C:Z disc"/>
    <property type="evidence" value="ECO:0007669"/>
    <property type="project" value="TreeGrafter"/>
</dbReference>
<dbReference type="FunFam" id="2.10.110.10:FF:000060">
    <property type="entry name" value="Uncharacterized protein, isoform Z"/>
    <property type="match status" value="1"/>
</dbReference>
<gene>
    <name evidence="10" type="primary">107371507</name>
</gene>
<dbReference type="Pfam" id="PF00412">
    <property type="entry name" value="LIM"/>
    <property type="match status" value="3"/>
</dbReference>
<dbReference type="PROSITE" id="PS00478">
    <property type="entry name" value="LIM_DOMAIN_1"/>
    <property type="match status" value="1"/>
</dbReference>
<dbReference type="InterPro" id="IPR001781">
    <property type="entry name" value="Znf_LIM"/>
</dbReference>
<dbReference type="Gene3D" id="2.10.110.10">
    <property type="entry name" value="Cysteine Rich Protein"/>
    <property type="match status" value="3"/>
</dbReference>
<dbReference type="CDD" id="cd08368">
    <property type="entry name" value="LIM"/>
    <property type="match status" value="1"/>
</dbReference>
<accession>T1JX34</accession>
<evidence type="ECO:0000313" key="11">
    <source>
        <dbReference type="Proteomes" id="UP000015104"/>
    </source>
</evidence>
<evidence type="ECO:0000259" key="9">
    <source>
        <dbReference type="PROSITE" id="PS50106"/>
    </source>
</evidence>
<dbReference type="AlphaFoldDB" id="T1JX34"/>
<dbReference type="InterPro" id="IPR050604">
    <property type="entry name" value="PDZ-LIM_domain"/>
</dbReference>
<sequence length="659" mass="71118">MSGQLITVRMNRGDASSPWGFRLQGGKDWGTPLAVSKINPGSLAEQGGLQVGDFIIKIGNSTAQEMLHHEAQEAIKSAKNNLDLQVQRGGTLTWRPTVTAVGELPKPGTVNSPPTTTYTKTSLAKTGPEPKPIGTGHNTAAKPFGGNKRLPALVHKQFNSPLNLYSETNIKETLQAHTEQLAPGVMGINFMKPDAPVNKHSAVYQAILEEEQSKKGQAAQHLAQSTGQSNIEPMTIRPGATIPKDANIIGIGGIPTNSSPTPGKVSSPRITIPSPTQPSTLHDRPTSPSVLGAVPWHHQSPGNIHHVEAPQSPRLLQTTTPMMNQFSSAPAPPPVAPKPQYKPMGSQSPNLYQSHPHPYTAPSQDVHKDVSGGPKFTWPPPKPVTPVGTPEVPSANLPGSISGQTGTPTGQPMFRPLSGNQRPLSSFELSKLTPNATSNVNLPSGNVSSAPTIGQSSIPGSRPAPRRGMGQLKTQVGPGARIPICSTCGSPIRGPFILASEKTWCLEHFLCANASCRRSLEDIGFVEERGELYCEVCFESYLAPVCAKCGIRIKKDCLMALEKQWHPECFNCNYCRRPFGNSQFYLEDGLPYCEKDWNDLFTTKCTACGFPIEAGDRWLEACNNNYHSTCFKCNFCHKNLDGQSFFAKGGRPFCRSHAR</sequence>
<feature type="region of interest" description="Disordered" evidence="7">
    <location>
        <begin position="103"/>
        <end position="136"/>
    </location>
</feature>
<dbReference type="InterPro" id="IPR036034">
    <property type="entry name" value="PDZ_sf"/>
</dbReference>
<feature type="region of interest" description="Disordered" evidence="7">
    <location>
        <begin position="439"/>
        <end position="467"/>
    </location>
</feature>
<keyword evidence="4 6" id="KW-0862">Zinc</keyword>
<comment type="subcellular location">
    <subcellularLocation>
        <location evidence="1">Cytoplasm</location>
    </subcellularLocation>
</comment>
<feature type="domain" description="LIM zinc-binding" evidence="8">
    <location>
        <begin position="604"/>
        <end position="659"/>
    </location>
</feature>
<dbReference type="FunFam" id="2.10.110.10:FF:000020">
    <property type="entry name" value="PDZ and LIM domain protein 5"/>
    <property type="match status" value="1"/>
</dbReference>
<evidence type="ECO:0000256" key="4">
    <source>
        <dbReference type="ARBA" id="ARBA00022833"/>
    </source>
</evidence>
<keyword evidence="2" id="KW-0963">Cytoplasm</keyword>
<evidence type="ECO:0000256" key="2">
    <source>
        <dbReference type="ARBA" id="ARBA00022490"/>
    </source>
</evidence>
<dbReference type="InterPro" id="IPR001478">
    <property type="entry name" value="PDZ"/>
</dbReference>
<evidence type="ECO:0000256" key="3">
    <source>
        <dbReference type="ARBA" id="ARBA00022723"/>
    </source>
</evidence>
<dbReference type="FunFam" id="2.10.110.10:FF:000069">
    <property type="entry name" value="Uncharacterized protein, isoform Z"/>
    <property type="match status" value="1"/>
</dbReference>
<dbReference type="PROSITE" id="PS50106">
    <property type="entry name" value="PDZ"/>
    <property type="match status" value="1"/>
</dbReference>
<dbReference type="EMBL" id="CAEY01000823">
    <property type="status" value="NOT_ANNOTATED_CDS"/>
    <property type="molecule type" value="Genomic_DNA"/>
</dbReference>
<dbReference type="STRING" id="32264.T1JX34"/>
<dbReference type="GO" id="GO:0031941">
    <property type="term" value="C:filamentous actin"/>
    <property type="evidence" value="ECO:0007669"/>
    <property type="project" value="TreeGrafter"/>
</dbReference>
<dbReference type="GO" id="GO:0046872">
    <property type="term" value="F:metal ion binding"/>
    <property type="evidence" value="ECO:0007669"/>
    <property type="project" value="UniProtKB-KW"/>
</dbReference>
<dbReference type="Pfam" id="PF00595">
    <property type="entry name" value="PDZ"/>
    <property type="match status" value="1"/>
</dbReference>
<reference evidence="11" key="1">
    <citation type="submission" date="2011-08" db="EMBL/GenBank/DDBJ databases">
        <authorList>
            <person name="Rombauts S."/>
        </authorList>
    </citation>
    <scope>NUCLEOTIDE SEQUENCE</scope>
    <source>
        <strain evidence="11">London</strain>
    </source>
</reference>
<dbReference type="GO" id="GO:0030036">
    <property type="term" value="P:actin cytoskeleton organization"/>
    <property type="evidence" value="ECO:0007669"/>
    <property type="project" value="TreeGrafter"/>
</dbReference>
<feature type="domain" description="PDZ" evidence="9">
    <location>
        <begin position="7"/>
        <end position="90"/>
    </location>
</feature>
<dbReference type="SUPFAM" id="SSF57716">
    <property type="entry name" value="Glucocorticoid receptor-like (DNA-binding domain)"/>
    <property type="match status" value="2"/>
</dbReference>
<organism evidence="10 11">
    <name type="scientific">Tetranychus urticae</name>
    <name type="common">Two-spotted spider mite</name>
    <dbReference type="NCBI Taxonomy" id="32264"/>
    <lineage>
        <taxon>Eukaryota</taxon>
        <taxon>Metazoa</taxon>
        <taxon>Ecdysozoa</taxon>
        <taxon>Arthropoda</taxon>
        <taxon>Chelicerata</taxon>
        <taxon>Arachnida</taxon>
        <taxon>Acari</taxon>
        <taxon>Acariformes</taxon>
        <taxon>Trombidiformes</taxon>
        <taxon>Prostigmata</taxon>
        <taxon>Eleutherengona</taxon>
        <taxon>Raphignathae</taxon>
        <taxon>Tetranychoidea</taxon>
        <taxon>Tetranychidae</taxon>
        <taxon>Tetranychus</taxon>
    </lineage>
</organism>
<keyword evidence="11" id="KW-1185">Reference proteome</keyword>
<dbReference type="eggNOG" id="KOG1703">
    <property type="taxonomic scope" value="Eukaryota"/>
</dbReference>
<evidence type="ECO:0000256" key="6">
    <source>
        <dbReference type="PROSITE-ProRule" id="PRU00125"/>
    </source>
</evidence>
<evidence type="ECO:0000256" key="7">
    <source>
        <dbReference type="SAM" id="MobiDB-lite"/>
    </source>
</evidence>
<dbReference type="PANTHER" id="PTHR24214">
    <property type="entry name" value="PDZ AND LIM DOMAIN PROTEIN ZASP"/>
    <property type="match status" value="1"/>
</dbReference>
<dbReference type="PROSITE" id="PS50023">
    <property type="entry name" value="LIM_DOMAIN_2"/>
    <property type="match status" value="2"/>
</dbReference>
<dbReference type="CDD" id="cd09455">
    <property type="entry name" value="LIM1_Enigma_like_1"/>
    <property type="match status" value="1"/>
</dbReference>
<feature type="compositionally biased region" description="Low complexity" evidence="7">
    <location>
        <begin position="109"/>
        <end position="126"/>
    </location>
</feature>
<dbReference type="SMART" id="SM00735">
    <property type="entry name" value="ZM"/>
    <property type="match status" value="1"/>
</dbReference>
<dbReference type="EnsemblMetazoa" id="tetur02g10540.1">
    <property type="protein sequence ID" value="tetur02g10540.1"/>
    <property type="gene ID" value="tetur02g10540"/>
</dbReference>
<dbReference type="PANTHER" id="PTHR24214:SF38">
    <property type="entry name" value="PDZ AND LIM DOMAIN PROTEIN ZASP-RELATED"/>
    <property type="match status" value="1"/>
</dbReference>
<dbReference type="GO" id="GO:0061061">
    <property type="term" value="P:muscle structure development"/>
    <property type="evidence" value="ECO:0007669"/>
    <property type="project" value="TreeGrafter"/>
</dbReference>
<dbReference type="GO" id="GO:0001725">
    <property type="term" value="C:stress fiber"/>
    <property type="evidence" value="ECO:0007669"/>
    <property type="project" value="TreeGrafter"/>
</dbReference>
<evidence type="ECO:0008006" key="12">
    <source>
        <dbReference type="Google" id="ProtNLM"/>
    </source>
</evidence>
<evidence type="ECO:0000313" key="10">
    <source>
        <dbReference type="EnsemblMetazoa" id="tetur02g10540.1"/>
    </source>
</evidence>
<keyword evidence="5 6" id="KW-0440">LIM domain</keyword>
<keyword evidence="3 6" id="KW-0479">Metal-binding</keyword>
<dbReference type="CDD" id="cd23068">
    <property type="entry name" value="PDZ_ZASP52-like"/>
    <property type="match status" value="1"/>
</dbReference>
<dbReference type="Proteomes" id="UP000015104">
    <property type="component" value="Unassembled WGS sequence"/>
</dbReference>